<evidence type="ECO:0000256" key="4">
    <source>
        <dbReference type="ARBA" id="ARBA00022737"/>
    </source>
</evidence>
<organism evidence="10 11">
    <name type="scientific">Cyclotella cryptica</name>
    <dbReference type="NCBI Taxonomy" id="29204"/>
    <lineage>
        <taxon>Eukaryota</taxon>
        <taxon>Sar</taxon>
        <taxon>Stramenopiles</taxon>
        <taxon>Ochrophyta</taxon>
        <taxon>Bacillariophyta</taxon>
        <taxon>Coscinodiscophyceae</taxon>
        <taxon>Thalassiosirophycidae</taxon>
        <taxon>Stephanodiscales</taxon>
        <taxon>Stephanodiscaceae</taxon>
        <taxon>Cyclotella</taxon>
    </lineage>
</organism>
<keyword evidence="8" id="KW-1133">Transmembrane helix</keyword>
<dbReference type="PANTHER" id="PTHR22770:SF47">
    <property type="entry name" value="E3 UBIQUITIN-PROTEIN LIGASE RNF216"/>
    <property type="match status" value="1"/>
</dbReference>
<dbReference type="Proteomes" id="UP001516023">
    <property type="component" value="Unassembled WGS sequence"/>
</dbReference>
<keyword evidence="2" id="KW-0808">Transferase</keyword>
<evidence type="ECO:0000313" key="10">
    <source>
        <dbReference type="EMBL" id="KAL3796165.1"/>
    </source>
</evidence>
<evidence type="ECO:0000256" key="7">
    <source>
        <dbReference type="ARBA" id="ARBA00022833"/>
    </source>
</evidence>
<keyword evidence="5" id="KW-0863">Zinc-finger</keyword>
<evidence type="ECO:0000256" key="5">
    <source>
        <dbReference type="ARBA" id="ARBA00022771"/>
    </source>
</evidence>
<protein>
    <recommendedName>
        <fullName evidence="9">RING-type domain-containing protein</fullName>
    </recommendedName>
</protein>
<comment type="caution">
    <text evidence="10">The sequence shown here is derived from an EMBL/GenBank/DDBJ whole genome shotgun (WGS) entry which is preliminary data.</text>
</comment>
<evidence type="ECO:0000256" key="2">
    <source>
        <dbReference type="ARBA" id="ARBA00022679"/>
    </source>
</evidence>
<keyword evidence="4" id="KW-0677">Repeat</keyword>
<evidence type="ECO:0000256" key="3">
    <source>
        <dbReference type="ARBA" id="ARBA00022723"/>
    </source>
</evidence>
<reference evidence="10 11" key="1">
    <citation type="journal article" date="2020" name="G3 (Bethesda)">
        <title>Improved Reference Genome for Cyclotella cryptica CCMP332, a Model for Cell Wall Morphogenesis, Salinity Adaptation, and Lipid Production in Diatoms (Bacillariophyta).</title>
        <authorList>
            <person name="Roberts W.R."/>
            <person name="Downey K.M."/>
            <person name="Ruck E.C."/>
            <person name="Traller J.C."/>
            <person name="Alverson A.J."/>
        </authorList>
    </citation>
    <scope>NUCLEOTIDE SEQUENCE [LARGE SCALE GENOMIC DNA]</scope>
    <source>
        <strain evidence="10 11">CCMP332</strain>
    </source>
</reference>
<keyword evidence="8" id="KW-0812">Transmembrane</keyword>
<sequence>MFHYFDGNFMKRSCRGTEIMLSCDSFTYMNVTGHVLTMFVAVKTPLPTAKKSTMSRAPSTLTNNAIPASAGRNGSEANLVSYLNQAKKTLKNTFPRISCAAIDVALRSSGNNFSMAFTFLSQIESQRTGIDGDGAGLFPNIPKRIKVFIKAERTKEGFPLNNHQLKVEIDAIPELKSKEETHVALRDEKDDDGAANNGMKEAQTECLCCYGEYPMSELRECNKGSSHYVCRQCIYHYVSEQLDGNGSTKFNCIVDPNCNCKYSMALLDQALSPKLSTRVNDRVFREELETAGMKCWKCPGCAYIGFLEREYRWIACSQCNESYCTMCDDKVHKDRTCDEVRREKQRFQDPKHRAHEAMSQACKRFCPHCNQEYMKSDGCNKIRCKCKMLSCYLCGVKIPGYSHFCACKGKCKCGKCKLWTSTEAMEEIDRTKRKEAGRKVLSDAGYTDEKEILSILASPPPAKKATTKHGGAHPMQREIAADILVPNANANNPLEANMPEVGGFDPPVAVLAGPNPQIEANYVMAGNQDRAQQHPQPFVRLQRTVAVRAGHFLRHVDGLEDNVGDQRHGRRPYSFIYDHLSKNQYVVILSLILPLLLVLWIGFIVPLGEEQECDIYVSLLLLY</sequence>
<evidence type="ECO:0000256" key="1">
    <source>
        <dbReference type="ARBA" id="ARBA00004906"/>
    </source>
</evidence>
<keyword evidence="7" id="KW-0862">Zinc</keyword>
<gene>
    <name evidence="10" type="ORF">HJC23_000668</name>
</gene>
<accession>A0ABD3Q7Q0</accession>
<dbReference type="EMBL" id="JABMIG020000065">
    <property type="protein sequence ID" value="KAL3796165.1"/>
    <property type="molecule type" value="Genomic_DNA"/>
</dbReference>
<dbReference type="SUPFAM" id="SSF57850">
    <property type="entry name" value="RING/U-box"/>
    <property type="match status" value="2"/>
</dbReference>
<feature type="transmembrane region" description="Helical" evidence="8">
    <location>
        <begin position="585"/>
        <end position="605"/>
    </location>
</feature>
<keyword evidence="6" id="KW-0833">Ubl conjugation pathway</keyword>
<dbReference type="PROSITE" id="PS51873">
    <property type="entry name" value="TRIAD"/>
    <property type="match status" value="1"/>
</dbReference>
<dbReference type="InterPro" id="IPR044066">
    <property type="entry name" value="TRIAD_supradom"/>
</dbReference>
<evidence type="ECO:0000256" key="6">
    <source>
        <dbReference type="ARBA" id="ARBA00022786"/>
    </source>
</evidence>
<name>A0ABD3Q7Q0_9STRA</name>
<dbReference type="PANTHER" id="PTHR22770">
    <property type="entry name" value="UBIQUITIN CONJUGATING ENZYME 7 INTERACTING PROTEIN-RELATED"/>
    <property type="match status" value="1"/>
</dbReference>
<dbReference type="Pfam" id="PF26200">
    <property type="entry name" value="Rcat_RNF216"/>
    <property type="match status" value="1"/>
</dbReference>
<comment type="pathway">
    <text evidence="1">Protein modification; protein ubiquitination.</text>
</comment>
<dbReference type="GO" id="GO:0016740">
    <property type="term" value="F:transferase activity"/>
    <property type="evidence" value="ECO:0007669"/>
    <property type="project" value="UniProtKB-KW"/>
</dbReference>
<evidence type="ECO:0000256" key="8">
    <source>
        <dbReference type="SAM" id="Phobius"/>
    </source>
</evidence>
<keyword evidence="3" id="KW-0479">Metal-binding</keyword>
<proteinExistence type="predicted"/>
<dbReference type="Gene3D" id="1.20.120.1750">
    <property type="match status" value="1"/>
</dbReference>
<evidence type="ECO:0000313" key="11">
    <source>
        <dbReference type="Proteomes" id="UP001516023"/>
    </source>
</evidence>
<dbReference type="GO" id="GO:0008270">
    <property type="term" value="F:zinc ion binding"/>
    <property type="evidence" value="ECO:0007669"/>
    <property type="project" value="UniProtKB-KW"/>
</dbReference>
<evidence type="ECO:0000259" key="9">
    <source>
        <dbReference type="PROSITE" id="PS51873"/>
    </source>
</evidence>
<dbReference type="AlphaFoldDB" id="A0ABD3Q7Q0"/>
<keyword evidence="11" id="KW-1185">Reference proteome</keyword>
<feature type="domain" description="RING-type" evidence="9">
    <location>
        <begin position="202"/>
        <end position="417"/>
    </location>
</feature>
<keyword evidence="8" id="KW-0472">Membrane</keyword>
<dbReference type="CDD" id="cd20335">
    <property type="entry name" value="BRcat_RBR"/>
    <property type="match status" value="1"/>
</dbReference>
<dbReference type="InterPro" id="IPR051628">
    <property type="entry name" value="LUBAC_E3_Ligases"/>
</dbReference>